<feature type="region of interest" description="Disordered" evidence="1">
    <location>
        <begin position="1"/>
        <end position="21"/>
    </location>
</feature>
<dbReference type="Proteomes" id="UP000663722">
    <property type="component" value="Chromosome"/>
</dbReference>
<keyword evidence="3" id="KW-1185">Reference proteome</keyword>
<dbReference type="EMBL" id="CP061800">
    <property type="protein sequence ID" value="QTA87021.1"/>
    <property type="molecule type" value="Genomic_DNA"/>
</dbReference>
<evidence type="ECO:0000313" key="3">
    <source>
        <dbReference type="Proteomes" id="UP000663722"/>
    </source>
</evidence>
<proteinExistence type="predicted"/>
<name>A0A975BKE3_9BACT</name>
<protein>
    <submittedName>
        <fullName evidence="2">Uncharacterized protein</fullName>
    </submittedName>
</protein>
<dbReference type="AlphaFoldDB" id="A0A975BKE3"/>
<gene>
    <name evidence="2" type="ORF">dnm_030480</name>
</gene>
<sequence>MKCGSAGRAEERSPMPTTCSHTDLTMKVSGFLPQSELYNFFK</sequence>
<evidence type="ECO:0000256" key="1">
    <source>
        <dbReference type="SAM" id="MobiDB-lite"/>
    </source>
</evidence>
<reference evidence="2" key="1">
    <citation type="journal article" date="2021" name="Microb. Physiol.">
        <title>Proteogenomic Insights into the Physiology of Marine, Sulfate-Reducing, Filamentous Desulfonema limicola and Desulfonema magnum.</title>
        <authorList>
            <person name="Schnaars V."/>
            <person name="Wohlbrand L."/>
            <person name="Scheve S."/>
            <person name="Hinrichs C."/>
            <person name="Reinhardt R."/>
            <person name="Rabus R."/>
        </authorList>
    </citation>
    <scope>NUCLEOTIDE SEQUENCE</scope>
    <source>
        <strain evidence="2">4be13</strain>
    </source>
</reference>
<organism evidence="2 3">
    <name type="scientific">Desulfonema magnum</name>
    <dbReference type="NCBI Taxonomy" id="45655"/>
    <lineage>
        <taxon>Bacteria</taxon>
        <taxon>Pseudomonadati</taxon>
        <taxon>Thermodesulfobacteriota</taxon>
        <taxon>Desulfobacteria</taxon>
        <taxon>Desulfobacterales</taxon>
        <taxon>Desulfococcaceae</taxon>
        <taxon>Desulfonema</taxon>
    </lineage>
</organism>
<dbReference type="KEGG" id="dmm:dnm_030480"/>
<evidence type="ECO:0000313" key="2">
    <source>
        <dbReference type="EMBL" id="QTA87021.1"/>
    </source>
</evidence>
<accession>A0A975BKE3</accession>